<dbReference type="Gene3D" id="3.90.550.10">
    <property type="entry name" value="Spore Coat Polysaccharide Biosynthesis Protein SpsA, Chain A"/>
    <property type="match status" value="1"/>
</dbReference>
<evidence type="ECO:0000256" key="1">
    <source>
        <dbReference type="ARBA" id="ARBA00022679"/>
    </source>
</evidence>
<keyword evidence="6" id="KW-1185">Reference proteome</keyword>
<proteinExistence type="predicted"/>
<accession>A0A433JM70</accession>
<name>A0A433JM70_9GAMM</name>
<keyword evidence="3" id="KW-0460">Magnesium</keyword>
<dbReference type="GO" id="GO:0016779">
    <property type="term" value="F:nucleotidyltransferase activity"/>
    <property type="evidence" value="ECO:0007669"/>
    <property type="project" value="UniProtKB-KW"/>
</dbReference>
<sequence length="267" mass="30747">MLTIILAAGQGTRLRPFTNHQPKCMVPLANKPLLHWQFETLRQCNIDSNIIVVGGYQIENLIAANAKILLNPDYEHTNMVATLFCAREYMKAGMDLLISYGDIVFEPKVLQAVLCSDAPVSIAADKNWRRLWKLRMEDPLTDAETFQMDAENRVIELGKKPNSYDQIKAQYIGLIRIRKDYITRLLNVYDEMDRTALFDGKDFNNMYMTSFLQHLINLNWDVRACLIQNGWLEIDTVEDKNLYEKMVIQGELKSYCDLDRIAATTAV</sequence>
<dbReference type="Proteomes" id="UP000288012">
    <property type="component" value="Unassembled WGS sequence"/>
</dbReference>
<dbReference type="InterPro" id="IPR029044">
    <property type="entry name" value="Nucleotide-diphossugar_trans"/>
</dbReference>
<organism evidence="5 6">
    <name type="scientific">Legionella septentrionalis</name>
    <dbReference type="NCBI Taxonomy" id="2498109"/>
    <lineage>
        <taxon>Bacteria</taxon>
        <taxon>Pseudomonadati</taxon>
        <taxon>Pseudomonadota</taxon>
        <taxon>Gammaproteobacteria</taxon>
        <taxon>Legionellales</taxon>
        <taxon>Legionellaceae</taxon>
        <taxon>Legionella</taxon>
    </lineage>
</organism>
<evidence type="ECO:0000256" key="3">
    <source>
        <dbReference type="ARBA" id="ARBA00022842"/>
    </source>
</evidence>
<dbReference type="InterPro" id="IPR050065">
    <property type="entry name" value="GlmU-like"/>
</dbReference>
<reference evidence="5 6" key="1">
    <citation type="submission" date="2018-12" db="EMBL/GenBank/DDBJ databases">
        <title>Legionella sp,whole genome shotgun sequence.</title>
        <authorList>
            <person name="Wu H."/>
        </authorList>
    </citation>
    <scope>NUCLEOTIDE SEQUENCE [LARGE SCALE GENOMIC DNA]</scope>
    <source>
        <strain evidence="6">km714</strain>
    </source>
</reference>
<dbReference type="EMBL" id="RZGR01000002">
    <property type="protein sequence ID" value="RUQ91057.1"/>
    <property type="molecule type" value="Genomic_DNA"/>
</dbReference>
<dbReference type="Pfam" id="PF12804">
    <property type="entry name" value="NTP_transf_3"/>
    <property type="match status" value="1"/>
</dbReference>
<dbReference type="SUPFAM" id="SSF53448">
    <property type="entry name" value="Nucleotide-diphospho-sugar transferases"/>
    <property type="match status" value="1"/>
</dbReference>
<evidence type="ECO:0000313" key="6">
    <source>
        <dbReference type="Proteomes" id="UP000288012"/>
    </source>
</evidence>
<dbReference type="PANTHER" id="PTHR43584">
    <property type="entry name" value="NUCLEOTIDYL TRANSFERASE"/>
    <property type="match status" value="1"/>
</dbReference>
<protein>
    <submittedName>
        <fullName evidence="5">Phosphocholine cytidylyltransferase family protein</fullName>
    </submittedName>
</protein>
<evidence type="ECO:0000313" key="5">
    <source>
        <dbReference type="EMBL" id="RUQ91057.1"/>
    </source>
</evidence>
<dbReference type="RefSeq" id="WP_126953225.1">
    <property type="nucleotide sequence ID" value="NZ_RZGR01000002.1"/>
</dbReference>
<keyword evidence="1 5" id="KW-0808">Transferase</keyword>
<comment type="caution">
    <text evidence="5">The sequence shown here is derived from an EMBL/GenBank/DDBJ whole genome shotgun (WGS) entry which is preliminary data.</text>
</comment>
<dbReference type="CDD" id="cd02523">
    <property type="entry name" value="PC_cytidylyltransferase"/>
    <property type="match status" value="1"/>
</dbReference>
<dbReference type="PANTHER" id="PTHR43584:SF8">
    <property type="entry name" value="N-ACETYLMURAMATE ALPHA-1-PHOSPHATE URIDYLYLTRANSFERASE"/>
    <property type="match status" value="1"/>
</dbReference>
<gene>
    <name evidence="5" type="ORF">EKM59_00825</name>
</gene>
<keyword evidence="2 5" id="KW-0548">Nucleotidyltransferase</keyword>
<feature type="domain" description="MobA-like NTP transferase" evidence="4">
    <location>
        <begin position="4"/>
        <end position="116"/>
    </location>
</feature>
<dbReference type="InterPro" id="IPR025877">
    <property type="entry name" value="MobA-like_NTP_Trfase"/>
</dbReference>
<evidence type="ECO:0000256" key="2">
    <source>
        <dbReference type="ARBA" id="ARBA00022695"/>
    </source>
</evidence>
<evidence type="ECO:0000259" key="4">
    <source>
        <dbReference type="Pfam" id="PF12804"/>
    </source>
</evidence>
<dbReference type="AlphaFoldDB" id="A0A433JM70"/>
<dbReference type="OrthoDB" id="9788272at2"/>